<comment type="caution">
    <text evidence="1">The sequence shown here is derived from an EMBL/GenBank/DDBJ whole genome shotgun (WGS) entry which is preliminary data.</text>
</comment>
<dbReference type="EMBL" id="JAFBDR010000020">
    <property type="protein sequence ID" value="MBM7572665.1"/>
    <property type="molecule type" value="Genomic_DNA"/>
</dbReference>
<dbReference type="RefSeq" id="WP_204501236.1">
    <property type="nucleotide sequence ID" value="NZ_JAFBDR010000020.1"/>
</dbReference>
<name>A0ABS2N3F8_9BACI</name>
<evidence type="ECO:0000313" key="1">
    <source>
        <dbReference type="EMBL" id="MBM7572665.1"/>
    </source>
</evidence>
<keyword evidence="2" id="KW-1185">Reference proteome</keyword>
<gene>
    <name evidence="1" type="ORF">JOC48_003196</name>
</gene>
<organism evidence="1 2">
    <name type="scientific">Aquibacillus albus</name>
    <dbReference type="NCBI Taxonomy" id="1168171"/>
    <lineage>
        <taxon>Bacteria</taxon>
        <taxon>Bacillati</taxon>
        <taxon>Bacillota</taxon>
        <taxon>Bacilli</taxon>
        <taxon>Bacillales</taxon>
        <taxon>Bacillaceae</taxon>
        <taxon>Aquibacillus</taxon>
    </lineage>
</organism>
<accession>A0ABS2N3F8</accession>
<evidence type="ECO:0000313" key="2">
    <source>
        <dbReference type="Proteomes" id="UP001296943"/>
    </source>
</evidence>
<protein>
    <submittedName>
        <fullName evidence="1">Uncharacterized protein</fullName>
    </submittedName>
</protein>
<dbReference type="Proteomes" id="UP001296943">
    <property type="component" value="Unassembled WGS sequence"/>
</dbReference>
<proteinExistence type="predicted"/>
<sequence>MYQNQKSKREIGWKYFNDLVEPYGECLYLDYGVTKINPKNIIGLSYSGVVSEEKLVRLVELVNASGWNDNSPQDLHLLLLPNGYFTVSTGGNHRTILSNKMGLDWIKANVEVLIPYERVSPEVKGQLQSLEKTIEKEDEIFTQVFKEEQAYYDKLEEPPSELHEKRKQQEKKLGRVEEEKRNLIFNEAKRLMLLPYQPRLKVTINKMSRKT</sequence>
<reference evidence="1 2" key="1">
    <citation type="submission" date="2021-01" db="EMBL/GenBank/DDBJ databases">
        <title>Genomic Encyclopedia of Type Strains, Phase IV (KMG-IV): sequencing the most valuable type-strain genomes for metagenomic binning, comparative biology and taxonomic classification.</title>
        <authorList>
            <person name="Goeker M."/>
        </authorList>
    </citation>
    <scope>NUCLEOTIDE SEQUENCE [LARGE SCALE GENOMIC DNA]</scope>
    <source>
        <strain evidence="1 2">DSM 23711</strain>
    </source>
</reference>